<gene>
    <name evidence="2" type="ORF">HMPREF0973_00798</name>
</gene>
<evidence type="ECO:0000313" key="2">
    <source>
        <dbReference type="EMBL" id="EEX19353.1"/>
    </source>
</evidence>
<feature type="region of interest" description="Disordered" evidence="1">
    <location>
        <begin position="52"/>
        <end position="75"/>
    </location>
</feature>
<name>C9MMG8_9BACT</name>
<dbReference type="EMBL" id="ACVA01000016">
    <property type="protein sequence ID" value="EEX19353.1"/>
    <property type="molecule type" value="Genomic_DNA"/>
</dbReference>
<dbReference type="HOGENOM" id="CLU_179299_0_0_10"/>
<dbReference type="AlphaFoldDB" id="C9MMG8"/>
<protein>
    <submittedName>
        <fullName evidence="2">Uncharacterized protein</fullName>
    </submittedName>
</protein>
<proteinExistence type="predicted"/>
<comment type="caution">
    <text evidence="2">The sequence shown here is derived from an EMBL/GenBank/DDBJ whole genome shotgun (WGS) entry which is preliminary data.</text>
</comment>
<dbReference type="Proteomes" id="UP000003327">
    <property type="component" value="Unassembled WGS sequence"/>
</dbReference>
<sequence>MNMKKKNVKKAIYRQPVCRIIPVSAESPLCASVTPDGGASSEASWGGEQVHEGGVVIGDGTGLAPAKQQPFWNEE</sequence>
<keyword evidence="3" id="KW-1185">Reference proteome</keyword>
<evidence type="ECO:0000256" key="1">
    <source>
        <dbReference type="SAM" id="MobiDB-lite"/>
    </source>
</evidence>
<accession>C9MMG8</accession>
<reference evidence="2 3" key="1">
    <citation type="submission" date="2009-09" db="EMBL/GenBank/DDBJ databases">
        <authorList>
            <person name="Weinstock G."/>
            <person name="Sodergren E."/>
            <person name="Clifton S."/>
            <person name="Fulton L."/>
            <person name="Fulton B."/>
            <person name="Courtney L."/>
            <person name="Fronick C."/>
            <person name="Harrison M."/>
            <person name="Strong C."/>
            <person name="Farmer C."/>
            <person name="Delahaunty K."/>
            <person name="Markovic C."/>
            <person name="Hall O."/>
            <person name="Minx P."/>
            <person name="Tomlinson C."/>
            <person name="Mitreva M."/>
            <person name="Nelson J."/>
            <person name="Hou S."/>
            <person name="Wollam A."/>
            <person name="Pepin K.H."/>
            <person name="Johnson M."/>
            <person name="Bhonagiri V."/>
            <person name="Nash W.E."/>
            <person name="Warren W."/>
            <person name="Chinwalla A."/>
            <person name="Mardis E.R."/>
            <person name="Wilson R.K."/>
        </authorList>
    </citation>
    <scope>NUCLEOTIDE SEQUENCE [LARGE SCALE GENOMIC DNA]</scope>
    <source>
        <strain evidence="2 3">F0319</strain>
    </source>
</reference>
<organism evidence="2 3">
    <name type="scientific">Prevotella veroralis F0319</name>
    <dbReference type="NCBI Taxonomy" id="649761"/>
    <lineage>
        <taxon>Bacteria</taxon>
        <taxon>Pseudomonadati</taxon>
        <taxon>Bacteroidota</taxon>
        <taxon>Bacteroidia</taxon>
        <taxon>Bacteroidales</taxon>
        <taxon>Prevotellaceae</taxon>
        <taxon>Prevotella</taxon>
    </lineage>
</organism>
<evidence type="ECO:0000313" key="3">
    <source>
        <dbReference type="Proteomes" id="UP000003327"/>
    </source>
</evidence>
<dbReference type="STRING" id="649761.HMPREF0973_00798"/>